<evidence type="ECO:0000256" key="3">
    <source>
        <dbReference type="ARBA" id="ARBA00022741"/>
    </source>
</evidence>
<dbReference type="Gene3D" id="3.40.50.300">
    <property type="entry name" value="P-loop containing nucleotide triphosphate hydrolases"/>
    <property type="match status" value="1"/>
</dbReference>
<gene>
    <name evidence="6" type="ORF">G7034_05165</name>
</gene>
<dbReference type="PANTHER" id="PTHR43335:SF2">
    <property type="entry name" value="ABC TRANSPORTER, ATP-BINDING PROTEIN"/>
    <property type="match status" value="1"/>
</dbReference>
<evidence type="ECO:0000256" key="2">
    <source>
        <dbReference type="ARBA" id="ARBA00022448"/>
    </source>
</evidence>
<dbReference type="PROSITE" id="PS50893">
    <property type="entry name" value="ABC_TRANSPORTER_2"/>
    <property type="match status" value="1"/>
</dbReference>
<dbReference type="Pfam" id="PF00005">
    <property type="entry name" value="ABC_tran"/>
    <property type="match status" value="1"/>
</dbReference>
<comment type="caution">
    <text evidence="6">The sequence shown here is derived from an EMBL/GenBank/DDBJ whole genome shotgun (WGS) entry which is preliminary data.</text>
</comment>
<accession>A0A967AE72</accession>
<dbReference type="EMBL" id="JAANAS010000039">
    <property type="protein sequence ID" value="NGZ89638.1"/>
    <property type="molecule type" value="Genomic_DNA"/>
</dbReference>
<keyword evidence="2" id="KW-0813">Transport</keyword>
<dbReference type="PANTHER" id="PTHR43335">
    <property type="entry name" value="ABC TRANSPORTER, ATP-BINDING PROTEIN"/>
    <property type="match status" value="1"/>
</dbReference>
<evidence type="ECO:0000256" key="1">
    <source>
        <dbReference type="ARBA" id="ARBA00005417"/>
    </source>
</evidence>
<dbReference type="SUPFAM" id="SSF52540">
    <property type="entry name" value="P-loop containing nucleoside triphosphate hydrolases"/>
    <property type="match status" value="1"/>
</dbReference>
<evidence type="ECO:0000256" key="4">
    <source>
        <dbReference type="ARBA" id="ARBA00022840"/>
    </source>
</evidence>
<reference evidence="6" key="1">
    <citation type="submission" date="2020-03" db="EMBL/GenBank/DDBJ databases">
        <title>Psychroflexus Maritimus sp. nov., isolate from marine sediment.</title>
        <authorList>
            <person name="Zhong Y.-L."/>
        </authorList>
    </citation>
    <scope>NUCLEOTIDE SEQUENCE</scope>
    <source>
        <strain evidence="6">C1</strain>
    </source>
</reference>
<proteinExistence type="inferred from homology"/>
<evidence type="ECO:0000313" key="6">
    <source>
        <dbReference type="EMBL" id="NGZ89638.1"/>
    </source>
</evidence>
<dbReference type="AlphaFoldDB" id="A0A967AE72"/>
<evidence type="ECO:0000259" key="5">
    <source>
        <dbReference type="PROSITE" id="PS50893"/>
    </source>
</evidence>
<dbReference type="GO" id="GO:0005524">
    <property type="term" value="F:ATP binding"/>
    <property type="evidence" value="ECO:0007669"/>
    <property type="project" value="UniProtKB-KW"/>
</dbReference>
<feature type="domain" description="ABC transporter" evidence="5">
    <location>
        <begin position="5"/>
        <end position="229"/>
    </location>
</feature>
<sequence length="302" mass="34001">MEKILNVHQLTKKFRQLNAVDQLSFSIEKGHVYGLLGPNGSGKSTTLGMLLNVVNPTSGSFQWFENKCATQEALKKIGAIIESPNFYPSMTALDNLKLVAKIKEIQQPDYEATLRLVELWDRKDEAFKNFSLGMKQRLAIASALLNKPAILILDEPTNGLDPKGIRQIRDIILQIAQSGTTILLASHLLDEVEKICTHVIVLQKGKMIYNGKVDEMKASYGFIELASENQEQLVQLLQNLPEVKDINQTEYKFVKAILKSELKPAEINQLCFEKGIVLTHLQWKKDTLEDNFLALTKSENHA</sequence>
<dbReference type="InterPro" id="IPR027417">
    <property type="entry name" value="P-loop_NTPase"/>
</dbReference>
<keyword evidence="4 6" id="KW-0067">ATP-binding</keyword>
<dbReference type="GO" id="GO:0016887">
    <property type="term" value="F:ATP hydrolysis activity"/>
    <property type="evidence" value="ECO:0007669"/>
    <property type="project" value="InterPro"/>
</dbReference>
<dbReference type="Proteomes" id="UP000643701">
    <property type="component" value="Unassembled WGS sequence"/>
</dbReference>
<comment type="similarity">
    <text evidence="1">Belongs to the ABC transporter superfamily.</text>
</comment>
<dbReference type="PROSITE" id="PS00211">
    <property type="entry name" value="ABC_TRANSPORTER_1"/>
    <property type="match status" value="1"/>
</dbReference>
<dbReference type="InterPro" id="IPR017871">
    <property type="entry name" value="ABC_transporter-like_CS"/>
</dbReference>
<protein>
    <submittedName>
        <fullName evidence="6">ABC transporter ATP-binding protein</fullName>
    </submittedName>
</protein>
<dbReference type="InterPro" id="IPR003593">
    <property type="entry name" value="AAA+_ATPase"/>
</dbReference>
<name>A0A967AE72_9FLAO</name>
<dbReference type="SMART" id="SM00382">
    <property type="entry name" value="AAA"/>
    <property type="match status" value="1"/>
</dbReference>
<evidence type="ECO:0000313" key="7">
    <source>
        <dbReference type="Proteomes" id="UP000643701"/>
    </source>
</evidence>
<keyword evidence="7" id="KW-1185">Reference proteome</keyword>
<organism evidence="6 7">
    <name type="scientific">Psychroflexus maritimus</name>
    <dbReference type="NCBI Taxonomy" id="2714865"/>
    <lineage>
        <taxon>Bacteria</taxon>
        <taxon>Pseudomonadati</taxon>
        <taxon>Bacteroidota</taxon>
        <taxon>Flavobacteriia</taxon>
        <taxon>Flavobacteriales</taxon>
        <taxon>Flavobacteriaceae</taxon>
        <taxon>Psychroflexus</taxon>
    </lineage>
</organism>
<dbReference type="InterPro" id="IPR003439">
    <property type="entry name" value="ABC_transporter-like_ATP-bd"/>
</dbReference>
<dbReference type="RefSeq" id="WP_166399898.1">
    <property type="nucleotide sequence ID" value="NZ_JAANAS010000039.1"/>
</dbReference>
<keyword evidence="3" id="KW-0547">Nucleotide-binding</keyword>